<comment type="caution">
    <text evidence="2">The sequence shown here is derived from an EMBL/GenBank/DDBJ whole genome shotgun (WGS) entry which is preliminary data.</text>
</comment>
<dbReference type="RefSeq" id="WP_311668216.1">
    <property type="nucleotide sequence ID" value="NZ_JAVREO010000010.1"/>
</dbReference>
<gene>
    <name evidence="2" type="ORF">RM844_17720</name>
</gene>
<dbReference type="Proteomes" id="UP001183410">
    <property type="component" value="Unassembled WGS sequence"/>
</dbReference>
<proteinExistence type="predicted"/>
<name>A0ABU2JT11_9ACTN</name>
<accession>A0ABU2JT11</accession>
<dbReference type="EMBL" id="JAVREO010000010">
    <property type="protein sequence ID" value="MDT0268124.1"/>
    <property type="molecule type" value="Genomic_DNA"/>
</dbReference>
<protein>
    <submittedName>
        <fullName evidence="2">Uncharacterized protein</fullName>
    </submittedName>
</protein>
<reference evidence="3" key="1">
    <citation type="submission" date="2023-07" db="EMBL/GenBank/DDBJ databases">
        <title>30 novel species of actinomycetes from the DSMZ collection.</title>
        <authorList>
            <person name="Nouioui I."/>
        </authorList>
    </citation>
    <scope>NUCLEOTIDE SEQUENCE [LARGE SCALE GENOMIC DNA]</scope>
    <source>
        <strain evidence="3">DSM 44915</strain>
    </source>
</reference>
<evidence type="ECO:0000256" key="1">
    <source>
        <dbReference type="SAM" id="MobiDB-lite"/>
    </source>
</evidence>
<organism evidence="2 3">
    <name type="scientific">Streptomyces chisholmiae</name>
    <dbReference type="NCBI Taxonomy" id="3075540"/>
    <lineage>
        <taxon>Bacteria</taxon>
        <taxon>Bacillati</taxon>
        <taxon>Actinomycetota</taxon>
        <taxon>Actinomycetes</taxon>
        <taxon>Kitasatosporales</taxon>
        <taxon>Streptomycetaceae</taxon>
        <taxon>Streptomyces</taxon>
    </lineage>
</organism>
<evidence type="ECO:0000313" key="2">
    <source>
        <dbReference type="EMBL" id="MDT0268124.1"/>
    </source>
</evidence>
<sequence length="87" mass="9158">MTDPKHLSHVPADQLADGNADIDPSTLVRSLRDALAAHGVKAPSLGLDGPSMFHPYVPTLIELGCITKENARRLIQALAGPRPAVNG</sequence>
<evidence type="ECO:0000313" key="3">
    <source>
        <dbReference type="Proteomes" id="UP001183410"/>
    </source>
</evidence>
<keyword evidence="3" id="KW-1185">Reference proteome</keyword>
<feature type="region of interest" description="Disordered" evidence="1">
    <location>
        <begin position="1"/>
        <end position="21"/>
    </location>
</feature>